<evidence type="ECO:0000313" key="7">
    <source>
        <dbReference type="EMBL" id="MDB9535320.1"/>
    </source>
</evidence>
<keyword evidence="5 6" id="KW-0472">Membrane</keyword>
<keyword evidence="4 6" id="KW-1133">Transmembrane helix</keyword>
<keyword evidence="8" id="KW-1185">Reference proteome</keyword>
<feature type="transmembrane region" description="Helical" evidence="6">
    <location>
        <begin position="235"/>
        <end position="254"/>
    </location>
</feature>
<gene>
    <name evidence="7" type="ORF">PN451_05560</name>
</gene>
<evidence type="ECO:0000256" key="6">
    <source>
        <dbReference type="SAM" id="Phobius"/>
    </source>
</evidence>
<dbReference type="Proteomes" id="UP001211249">
    <property type="component" value="Unassembled WGS sequence"/>
</dbReference>
<organism evidence="7 8">
    <name type="scientific">Dolichospermum planctonicum CS-1226</name>
    <dbReference type="NCBI Taxonomy" id="3021751"/>
    <lineage>
        <taxon>Bacteria</taxon>
        <taxon>Bacillati</taxon>
        <taxon>Cyanobacteriota</taxon>
        <taxon>Cyanophyceae</taxon>
        <taxon>Nostocales</taxon>
        <taxon>Aphanizomenonaceae</taxon>
        <taxon>Dolichospermum</taxon>
        <taxon>Dolichospermum planctonicum</taxon>
    </lineage>
</organism>
<evidence type="ECO:0000313" key="8">
    <source>
        <dbReference type="Proteomes" id="UP001211249"/>
    </source>
</evidence>
<feature type="transmembrane region" description="Helical" evidence="6">
    <location>
        <begin position="261"/>
        <end position="280"/>
    </location>
</feature>
<proteinExistence type="predicted"/>
<feature type="transmembrane region" description="Helical" evidence="6">
    <location>
        <begin position="149"/>
        <end position="168"/>
    </location>
</feature>
<keyword evidence="3 6" id="KW-0812">Transmembrane</keyword>
<accession>A0ABT5ADG3</accession>
<feature type="transmembrane region" description="Helical" evidence="6">
    <location>
        <begin position="121"/>
        <end position="143"/>
    </location>
</feature>
<dbReference type="EMBL" id="JAQMUC010000030">
    <property type="protein sequence ID" value="MDB9535320.1"/>
    <property type="molecule type" value="Genomic_DNA"/>
</dbReference>
<feature type="transmembrane region" description="Helical" evidence="6">
    <location>
        <begin position="38"/>
        <end position="62"/>
    </location>
</feature>
<evidence type="ECO:0000256" key="3">
    <source>
        <dbReference type="ARBA" id="ARBA00022692"/>
    </source>
</evidence>
<name>A0ABT5ADG3_9CYAN</name>
<reference evidence="7 8" key="1">
    <citation type="submission" date="2023-01" db="EMBL/GenBank/DDBJ databases">
        <title>Genomes from the Australian National Cyanobacteria Reference Collection.</title>
        <authorList>
            <person name="Willis A."/>
            <person name="Lee E.M.F."/>
        </authorList>
    </citation>
    <scope>NUCLEOTIDE SEQUENCE [LARGE SCALE GENOMIC DNA]</scope>
    <source>
        <strain evidence="7 8">CS-1226</strain>
    </source>
</reference>
<protein>
    <submittedName>
        <fullName evidence="7">Lysylphosphatidylglycerol synthase domain-containing protein</fullName>
    </submittedName>
</protein>
<dbReference type="RefSeq" id="WP_271795288.1">
    <property type="nucleotide sequence ID" value="NZ_JAQMUC010000030.1"/>
</dbReference>
<feature type="transmembrane region" description="Helical" evidence="6">
    <location>
        <begin position="208"/>
        <end position="229"/>
    </location>
</feature>
<dbReference type="InterPro" id="IPR022791">
    <property type="entry name" value="L-PG_synthase/AglD"/>
</dbReference>
<keyword evidence="2" id="KW-1003">Cell membrane</keyword>
<evidence type="ECO:0000256" key="4">
    <source>
        <dbReference type="ARBA" id="ARBA00022989"/>
    </source>
</evidence>
<comment type="caution">
    <text evidence="7">The sequence shown here is derived from an EMBL/GenBank/DDBJ whole genome shotgun (WGS) entry which is preliminary data.</text>
</comment>
<comment type="subcellular location">
    <subcellularLocation>
        <location evidence="1">Cell membrane</location>
        <topology evidence="1">Multi-pass membrane protein</topology>
    </subcellularLocation>
</comment>
<evidence type="ECO:0000256" key="2">
    <source>
        <dbReference type="ARBA" id="ARBA00022475"/>
    </source>
</evidence>
<evidence type="ECO:0000256" key="1">
    <source>
        <dbReference type="ARBA" id="ARBA00004651"/>
    </source>
</evidence>
<sequence>MKKIFRWLILGGTLFFLLKAFKDNWLGVSAIRINITGWLILGTATGVTLLAHIWAGWIWTLVLKELNQSVSSIQFIQVYLKTNIAKYLPGNVWHYYGRIMAAKNATIPTSIATLSVLLEPLLMLAAALIIIVLFASQIVVNINNWQINWQINLIMLQLLGLIIVLGILHPRFLNPAIQLLDKWKNKKSQPENQLIDSFRINRYPVKPLLGEIVFLGLRGAGFILTMLAINSLTWQQIPLLFGTFSCAWVMGLIVPGSPGGLGVFETIAILLLQYHFPAALVISAIALYRLISILAETTGAAIAWLHQRINHKKIPS</sequence>
<evidence type="ECO:0000256" key="5">
    <source>
        <dbReference type="ARBA" id="ARBA00023136"/>
    </source>
</evidence>
<dbReference type="Pfam" id="PF03706">
    <property type="entry name" value="LPG_synthase_TM"/>
    <property type="match status" value="1"/>
</dbReference>